<feature type="coiled-coil region" evidence="1">
    <location>
        <begin position="223"/>
        <end position="271"/>
    </location>
</feature>
<evidence type="ECO:0000313" key="4">
    <source>
        <dbReference type="Proteomes" id="UP000298416"/>
    </source>
</evidence>
<accession>A0A8X8WG86</accession>
<reference evidence="3" key="1">
    <citation type="submission" date="2018-01" db="EMBL/GenBank/DDBJ databases">
        <authorList>
            <person name="Mao J.F."/>
        </authorList>
    </citation>
    <scope>NUCLEOTIDE SEQUENCE</scope>
    <source>
        <strain evidence="3">Huo1</strain>
        <tissue evidence="3">Leaf</tissue>
    </source>
</reference>
<dbReference type="EMBL" id="PNBA02000017">
    <property type="protein sequence ID" value="KAG6394357.1"/>
    <property type="molecule type" value="Genomic_DNA"/>
</dbReference>
<organism evidence="3">
    <name type="scientific">Salvia splendens</name>
    <name type="common">Scarlet sage</name>
    <dbReference type="NCBI Taxonomy" id="180675"/>
    <lineage>
        <taxon>Eukaryota</taxon>
        <taxon>Viridiplantae</taxon>
        <taxon>Streptophyta</taxon>
        <taxon>Embryophyta</taxon>
        <taxon>Tracheophyta</taxon>
        <taxon>Spermatophyta</taxon>
        <taxon>Magnoliopsida</taxon>
        <taxon>eudicotyledons</taxon>
        <taxon>Gunneridae</taxon>
        <taxon>Pentapetalae</taxon>
        <taxon>asterids</taxon>
        <taxon>lamiids</taxon>
        <taxon>Lamiales</taxon>
        <taxon>Lamiaceae</taxon>
        <taxon>Nepetoideae</taxon>
        <taxon>Mentheae</taxon>
        <taxon>Salviinae</taxon>
        <taxon>Salvia</taxon>
        <taxon>Salvia subgen. Calosphace</taxon>
        <taxon>core Calosphace</taxon>
    </lineage>
</organism>
<evidence type="ECO:0000256" key="1">
    <source>
        <dbReference type="SAM" id="Coils"/>
    </source>
</evidence>
<gene>
    <name evidence="3" type="ORF">SASPL_144941</name>
</gene>
<comment type="caution">
    <text evidence="3">The sequence shown here is derived from an EMBL/GenBank/DDBJ whole genome shotgun (WGS) entry which is preliminary data.</text>
</comment>
<reference evidence="3" key="2">
    <citation type="submission" date="2020-08" db="EMBL/GenBank/DDBJ databases">
        <title>Plant Genome Project.</title>
        <authorList>
            <person name="Zhang R.-G."/>
        </authorList>
    </citation>
    <scope>NUCLEOTIDE SEQUENCE</scope>
    <source>
        <strain evidence="3">Huo1</strain>
        <tissue evidence="3">Leaf</tissue>
    </source>
</reference>
<feature type="coiled-coil region" evidence="1">
    <location>
        <begin position="110"/>
        <end position="187"/>
    </location>
</feature>
<evidence type="ECO:0000313" key="3">
    <source>
        <dbReference type="EMBL" id="KAG6394357.1"/>
    </source>
</evidence>
<protein>
    <submittedName>
        <fullName evidence="3">Uncharacterized protein</fullName>
    </submittedName>
</protein>
<feature type="region of interest" description="Disordered" evidence="2">
    <location>
        <begin position="332"/>
        <end position="366"/>
    </location>
</feature>
<feature type="region of interest" description="Disordered" evidence="2">
    <location>
        <begin position="1"/>
        <end position="28"/>
    </location>
</feature>
<keyword evidence="4" id="KW-1185">Reference proteome</keyword>
<dbReference type="Proteomes" id="UP000298416">
    <property type="component" value="Unassembled WGS sequence"/>
</dbReference>
<sequence length="366" mass="42165">MTDIEATGSVSSYRKPTREGNKSETNFQELFAANKTAKDLERRSEESNATGKSQIEDLEKLRVLKHLLRRLRESMKITCWLSWPLVEAIKEYKEIEAKTRDQAEKHASAIEVSQMEKQNMIDEVEDAKERGPRLMIIMSEISTLKSELKQVKKQEEHTDGLDSATLLESVLKELAATEKELEQLKGSFQFMASTDVIQDELKHAKASWKQHMRQMTSLVISNIKQLEAEAETHKKEKSLNSEETALVKAEIKKSEAEINMAEERLQAAVQDLKAAKPSEAMALENLKSTIKAELFRRETRDLRVEEGYEVHQTEGSKDSKKRVENDFEKWRQWMEPEKLPPDGKAMKKALKGHQQDQEWLGNLHFQ</sequence>
<proteinExistence type="predicted"/>
<feature type="compositionally biased region" description="Basic and acidic residues" evidence="2">
    <location>
        <begin position="332"/>
        <end position="345"/>
    </location>
</feature>
<dbReference type="AlphaFoldDB" id="A0A8X8WG86"/>
<name>A0A8X8WG86_SALSN</name>
<evidence type="ECO:0000256" key="2">
    <source>
        <dbReference type="SAM" id="MobiDB-lite"/>
    </source>
</evidence>
<keyword evidence="1" id="KW-0175">Coiled coil</keyword>